<feature type="active site" description="O-(5'-phospho-DNA)-serine intermediate" evidence="4">
    <location>
        <position position="2"/>
    </location>
</feature>
<organism evidence="6 7">
    <name type="scientific">Corynebacterium pseudodiphtheriticum</name>
    <dbReference type="NCBI Taxonomy" id="37637"/>
    <lineage>
        <taxon>Bacteria</taxon>
        <taxon>Bacillati</taxon>
        <taxon>Actinomycetota</taxon>
        <taxon>Actinomycetes</taxon>
        <taxon>Mycobacteriales</taxon>
        <taxon>Corynebacteriaceae</taxon>
        <taxon>Corynebacterium</taxon>
    </lineage>
</organism>
<name>A0AAP4BQ30_9CORY</name>
<comment type="caution">
    <text evidence="6">The sequence shown here is derived from an EMBL/GenBank/DDBJ whole genome shotgun (WGS) entry which is preliminary data.</text>
</comment>
<evidence type="ECO:0000313" key="6">
    <source>
        <dbReference type="EMBL" id="MDK4306128.1"/>
    </source>
</evidence>
<dbReference type="InterPro" id="IPR050639">
    <property type="entry name" value="SSR_resolvase"/>
</dbReference>
<dbReference type="Pfam" id="PF00239">
    <property type="entry name" value="Resolvase"/>
    <property type="match status" value="1"/>
</dbReference>
<dbReference type="GO" id="GO:0003677">
    <property type="term" value="F:DNA binding"/>
    <property type="evidence" value="ECO:0007669"/>
    <property type="project" value="UniProtKB-KW"/>
</dbReference>
<dbReference type="CDD" id="cd03768">
    <property type="entry name" value="SR_ResInv"/>
    <property type="match status" value="1"/>
</dbReference>
<dbReference type="PROSITE" id="PS00398">
    <property type="entry name" value="RECOMBINASES_2"/>
    <property type="match status" value="1"/>
</dbReference>
<dbReference type="InterPro" id="IPR006118">
    <property type="entry name" value="Recombinase_CS"/>
</dbReference>
<evidence type="ECO:0000259" key="5">
    <source>
        <dbReference type="PROSITE" id="PS51736"/>
    </source>
</evidence>
<dbReference type="SMART" id="SM00857">
    <property type="entry name" value="Resolvase"/>
    <property type="match status" value="1"/>
</dbReference>
<dbReference type="GO" id="GO:0000150">
    <property type="term" value="F:DNA strand exchange activity"/>
    <property type="evidence" value="ECO:0007669"/>
    <property type="project" value="InterPro"/>
</dbReference>
<dbReference type="PANTHER" id="PTHR30461">
    <property type="entry name" value="DNA-INVERTASE FROM LAMBDOID PROPHAGE"/>
    <property type="match status" value="1"/>
</dbReference>
<dbReference type="Gene3D" id="3.40.50.1390">
    <property type="entry name" value="Resolvase, N-terminal catalytic domain"/>
    <property type="match status" value="1"/>
</dbReference>
<dbReference type="Proteomes" id="UP001224412">
    <property type="component" value="Unassembled WGS sequence"/>
</dbReference>
<dbReference type="InterPro" id="IPR036162">
    <property type="entry name" value="Resolvase-like_N_sf"/>
</dbReference>
<evidence type="ECO:0000256" key="3">
    <source>
        <dbReference type="ARBA" id="ARBA00023172"/>
    </source>
</evidence>
<dbReference type="InterPro" id="IPR006119">
    <property type="entry name" value="Resolv_N"/>
</dbReference>
<dbReference type="PROSITE" id="PS51736">
    <property type="entry name" value="RECOMBINASES_3"/>
    <property type="match status" value="1"/>
</dbReference>
<evidence type="ECO:0000256" key="4">
    <source>
        <dbReference type="PIRSR" id="PIRSR606118-50"/>
    </source>
</evidence>
<reference evidence="6" key="1">
    <citation type="submission" date="2023-05" db="EMBL/GenBank/DDBJ databases">
        <title>Metabolic capabilities are highly conserved among human nasal-associated Corynebacterium species in pangenomic analyses.</title>
        <authorList>
            <person name="Tran T.H."/>
            <person name="Roberts A.Q."/>
            <person name="Escapa I.F."/>
            <person name="Gao W."/>
            <person name="Conlan S."/>
            <person name="Kong H."/>
            <person name="Segre J.A."/>
            <person name="Kelly M.S."/>
            <person name="Lemon K.P."/>
        </authorList>
    </citation>
    <scope>NUCLEOTIDE SEQUENCE</scope>
    <source>
        <strain evidence="6">KPL2773</strain>
    </source>
</reference>
<sequence length="235" mass="25847">MSTEKQDLQVQREKLAAYGVDAERIYFDHGRSGRNIERAGLGQVIVACRAGDTLVVTKLDRLARSVHDASGIAQDLQQCGVALQIGRDVYDPDNPTGRLLFNVLTMVAEFESDLSHTLSGSNPRRGANVHSKDAAGAIRSTRSAYNNELRTKRSSLCKATAPLALRLVGAAPTVGVKPRSNRCCFLRVWRKGRPGFFPMESLSHRGSPHPSSLRKQQGRFAWCHLVTERLQPKSG</sequence>
<dbReference type="GO" id="GO:0015074">
    <property type="term" value="P:DNA integration"/>
    <property type="evidence" value="ECO:0007669"/>
    <property type="project" value="UniProtKB-KW"/>
</dbReference>
<proteinExistence type="predicted"/>
<dbReference type="EMBL" id="JASNVH010000001">
    <property type="protein sequence ID" value="MDK4306128.1"/>
    <property type="molecule type" value="Genomic_DNA"/>
</dbReference>
<accession>A0AAP4BQ30</accession>
<feature type="domain" description="Resolvase/invertase-type recombinase catalytic" evidence="5">
    <location>
        <begin position="1"/>
        <end position="136"/>
    </location>
</feature>
<dbReference type="RefSeq" id="WP_284588655.1">
    <property type="nucleotide sequence ID" value="NZ_JASNUC010000001.1"/>
</dbReference>
<keyword evidence="2" id="KW-0238">DNA-binding</keyword>
<protein>
    <submittedName>
        <fullName evidence="6">Recombinase family protein</fullName>
    </submittedName>
</protein>
<keyword evidence="1" id="KW-0229">DNA integration</keyword>
<dbReference type="AlphaFoldDB" id="A0AAP4BQ30"/>
<evidence type="ECO:0000256" key="1">
    <source>
        <dbReference type="ARBA" id="ARBA00022908"/>
    </source>
</evidence>
<evidence type="ECO:0000313" key="7">
    <source>
        <dbReference type="Proteomes" id="UP001224412"/>
    </source>
</evidence>
<dbReference type="SUPFAM" id="SSF53041">
    <property type="entry name" value="Resolvase-like"/>
    <property type="match status" value="1"/>
</dbReference>
<evidence type="ECO:0000256" key="2">
    <source>
        <dbReference type="ARBA" id="ARBA00023125"/>
    </source>
</evidence>
<dbReference type="PANTHER" id="PTHR30461:SF2">
    <property type="entry name" value="SERINE RECOMBINASE PINE-RELATED"/>
    <property type="match status" value="1"/>
</dbReference>
<keyword evidence="3" id="KW-0233">DNA recombination</keyword>
<gene>
    <name evidence="6" type="ORF">QPX42_00935</name>
</gene>